<proteinExistence type="predicted"/>
<organism evidence="2 3">
    <name type="scientific">Clostridium algifaecis</name>
    <dbReference type="NCBI Taxonomy" id="1472040"/>
    <lineage>
        <taxon>Bacteria</taxon>
        <taxon>Bacillati</taxon>
        <taxon>Bacillota</taxon>
        <taxon>Clostridia</taxon>
        <taxon>Eubacteriales</taxon>
        <taxon>Clostridiaceae</taxon>
        <taxon>Clostridium</taxon>
    </lineage>
</organism>
<keyword evidence="1" id="KW-0472">Membrane</keyword>
<dbReference type="Pfam" id="PF01809">
    <property type="entry name" value="YidD"/>
    <property type="match status" value="1"/>
</dbReference>
<protein>
    <submittedName>
        <fullName evidence="2">Component of membrane protein insertase Oxa1/YidC/SpoIIIJ protein YidD</fullName>
    </submittedName>
</protein>
<dbReference type="InterPro" id="IPR002696">
    <property type="entry name" value="Membr_insert_effic_factor_YidD"/>
</dbReference>
<comment type="caution">
    <text evidence="2">The sequence shown here is derived from an EMBL/GenBank/DDBJ whole genome shotgun (WGS) entry which is preliminary data.</text>
</comment>
<gene>
    <name evidence="2" type="ORF">J2Z42_002709</name>
</gene>
<dbReference type="Proteomes" id="UP001519307">
    <property type="component" value="Unassembled WGS sequence"/>
</dbReference>
<dbReference type="SMART" id="SM01234">
    <property type="entry name" value="Haemolytic"/>
    <property type="match status" value="1"/>
</dbReference>
<keyword evidence="3" id="KW-1185">Reference proteome</keyword>
<dbReference type="PANTHER" id="PTHR33383:SF1">
    <property type="entry name" value="MEMBRANE PROTEIN INSERTION EFFICIENCY FACTOR-RELATED"/>
    <property type="match status" value="1"/>
</dbReference>
<evidence type="ECO:0000313" key="3">
    <source>
        <dbReference type="Proteomes" id="UP001519307"/>
    </source>
</evidence>
<reference evidence="2 3" key="1">
    <citation type="submission" date="2021-03" db="EMBL/GenBank/DDBJ databases">
        <title>Genomic Encyclopedia of Type Strains, Phase IV (KMG-IV): sequencing the most valuable type-strain genomes for metagenomic binning, comparative biology and taxonomic classification.</title>
        <authorList>
            <person name="Goeker M."/>
        </authorList>
    </citation>
    <scope>NUCLEOTIDE SEQUENCE [LARGE SCALE GENOMIC DNA]</scope>
    <source>
        <strain evidence="2 3">DSM 28783</strain>
    </source>
</reference>
<evidence type="ECO:0000313" key="2">
    <source>
        <dbReference type="EMBL" id="MBP2033992.1"/>
    </source>
</evidence>
<dbReference type="PANTHER" id="PTHR33383">
    <property type="entry name" value="MEMBRANE PROTEIN INSERTION EFFICIENCY FACTOR-RELATED"/>
    <property type="match status" value="1"/>
</dbReference>
<evidence type="ECO:0000256" key="1">
    <source>
        <dbReference type="ARBA" id="ARBA00023136"/>
    </source>
</evidence>
<accession>A0ABS4KVC4</accession>
<sequence>MEALEKYGTVKGGIMSIERLIRCNPFCKGGYDPVK</sequence>
<dbReference type="EMBL" id="JAGGLM010000028">
    <property type="protein sequence ID" value="MBP2033992.1"/>
    <property type="molecule type" value="Genomic_DNA"/>
</dbReference>
<name>A0ABS4KVC4_9CLOT</name>